<sequence length="283" mass="31838">MSDYSFLPWYPRGIQKFLDASGSNYVALIDDQTVLKFPIVPPHEDESAYSAAGWKYRRRMREVSLRGLQIEEKILKRIGHHERIISVKGRHEDGLLLEYMPNGSVQRYLVSHPDTSLGQRLKWALQAAEGLTFVHSNQVVHCDITTGNLLLDLALNIKIGDFEGILLHPDGTAALDGGARYNTLSSMPRDDEDCCDYQTDRFALGTAIYSIMTGQRLFLDLDPVDEGGEVQRRFRAGEFPMLEDEKGGQVIRKCWMGEYESSAQVVDDIQSVLRASKPNGGDE</sequence>
<reference evidence="1" key="1">
    <citation type="submission" date="2022-06" db="EMBL/GenBank/DDBJ databases">
        <title>Fusarium solani species complex genomes reveal bases of compartmentalisation and animal pathogenesis.</title>
        <authorList>
            <person name="Tsai I.J."/>
        </authorList>
    </citation>
    <scope>NUCLEOTIDE SEQUENCE</scope>
    <source>
        <strain evidence="1">Fu6.1</strain>
    </source>
</reference>
<organism evidence="1 2">
    <name type="scientific">Fusarium keratoplasticum</name>
    <dbReference type="NCBI Taxonomy" id="1328300"/>
    <lineage>
        <taxon>Eukaryota</taxon>
        <taxon>Fungi</taxon>
        <taxon>Dikarya</taxon>
        <taxon>Ascomycota</taxon>
        <taxon>Pezizomycotina</taxon>
        <taxon>Sordariomycetes</taxon>
        <taxon>Hypocreomycetidae</taxon>
        <taxon>Hypocreales</taxon>
        <taxon>Nectriaceae</taxon>
        <taxon>Fusarium</taxon>
        <taxon>Fusarium solani species complex</taxon>
    </lineage>
</organism>
<keyword evidence="2" id="KW-1185">Reference proteome</keyword>
<gene>
    <name evidence="1" type="ORF">NCS57_00650600</name>
</gene>
<protein>
    <submittedName>
        <fullName evidence="1">EKC/KEOPS complex subunit BUD32</fullName>
    </submittedName>
</protein>
<accession>A0ACC0R1M0</accession>
<comment type="caution">
    <text evidence="1">The sequence shown here is derived from an EMBL/GenBank/DDBJ whole genome shotgun (WGS) entry which is preliminary data.</text>
</comment>
<evidence type="ECO:0000313" key="2">
    <source>
        <dbReference type="Proteomes" id="UP001065298"/>
    </source>
</evidence>
<evidence type="ECO:0000313" key="1">
    <source>
        <dbReference type="EMBL" id="KAI8671745.1"/>
    </source>
</evidence>
<proteinExistence type="predicted"/>
<dbReference type="Proteomes" id="UP001065298">
    <property type="component" value="Chromosome 4"/>
</dbReference>
<dbReference type="EMBL" id="CM046506">
    <property type="protein sequence ID" value="KAI8671745.1"/>
    <property type="molecule type" value="Genomic_DNA"/>
</dbReference>
<name>A0ACC0R1M0_9HYPO</name>